<dbReference type="SUPFAM" id="SSF52172">
    <property type="entry name" value="CheY-like"/>
    <property type="match status" value="1"/>
</dbReference>
<dbReference type="InterPro" id="IPR050595">
    <property type="entry name" value="Bact_response_regulator"/>
</dbReference>
<comment type="caution">
    <text evidence="4">The sequence shown here is derived from an EMBL/GenBank/DDBJ whole genome shotgun (WGS) entry which is preliminary data.</text>
</comment>
<dbReference type="Gene3D" id="3.40.50.2300">
    <property type="match status" value="1"/>
</dbReference>
<evidence type="ECO:0000313" key="4">
    <source>
        <dbReference type="EMBL" id="TGN10670.1"/>
    </source>
</evidence>
<dbReference type="PANTHER" id="PTHR44591">
    <property type="entry name" value="STRESS RESPONSE REGULATOR PROTEIN 1"/>
    <property type="match status" value="1"/>
</dbReference>
<accession>A0A6H3NPI1</accession>
<dbReference type="EMBL" id="RQHU01000025">
    <property type="protein sequence ID" value="TGN10670.1"/>
    <property type="molecule type" value="Genomic_DNA"/>
</dbReference>
<dbReference type="Pfam" id="PF00072">
    <property type="entry name" value="Response_reg"/>
    <property type="match status" value="1"/>
</dbReference>
<dbReference type="AlphaFoldDB" id="A0A6H3NPI1"/>
<protein>
    <submittedName>
        <fullName evidence="4">Response regulator</fullName>
    </submittedName>
</protein>
<dbReference type="RefSeq" id="WP_135743275.1">
    <property type="nucleotide sequence ID" value="NZ_JAIZBI010000001.1"/>
</dbReference>
<evidence type="ECO:0000259" key="3">
    <source>
        <dbReference type="PROSITE" id="PS50110"/>
    </source>
</evidence>
<name>A0A6H3NPI1_9LEPT</name>
<evidence type="ECO:0000256" key="2">
    <source>
        <dbReference type="PROSITE-ProRule" id="PRU00169"/>
    </source>
</evidence>
<proteinExistence type="predicted"/>
<dbReference type="InterPro" id="IPR011006">
    <property type="entry name" value="CheY-like_superfamily"/>
</dbReference>
<dbReference type="Proteomes" id="UP000297649">
    <property type="component" value="Unassembled WGS sequence"/>
</dbReference>
<feature type="domain" description="Response regulatory" evidence="3">
    <location>
        <begin position="3"/>
        <end position="119"/>
    </location>
</feature>
<dbReference type="PANTHER" id="PTHR44591:SF25">
    <property type="entry name" value="CHEMOTAXIS TWO-COMPONENT RESPONSE REGULATOR"/>
    <property type="match status" value="1"/>
</dbReference>
<evidence type="ECO:0000313" key="5">
    <source>
        <dbReference type="Proteomes" id="UP000297649"/>
    </source>
</evidence>
<dbReference type="SMART" id="SM00448">
    <property type="entry name" value="REC"/>
    <property type="match status" value="1"/>
</dbReference>
<dbReference type="OrthoDB" id="9797769at2"/>
<evidence type="ECO:0000256" key="1">
    <source>
        <dbReference type="ARBA" id="ARBA00022553"/>
    </source>
</evidence>
<keyword evidence="1 2" id="KW-0597">Phosphoprotein</keyword>
<feature type="modified residue" description="4-aspartylphosphate" evidence="2">
    <location>
        <position position="52"/>
    </location>
</feature>
<gene>
    <name evidence="4" type="ORF">EHR08_18625</name>
</gene>
<reference evidence="4" key="1">
    <citation type="journal article" date="2019" name="PLoS Negl. Trop. Dis.">
        <title>Revisiting the worldwide diversity of Leptospira species in the environment.</title>
        <authorList>
            <person name="Vincent A.T."/>
            <person name="Schiettekatte O."/>
            <person name="Bourhy P."/>
            <person name="Veyrier F.J."/>
            <person name="Picardeau M."/>
        </authorList>
    </citation>
    <scope>NUCLEOTIDE SEQUENCE [LARGE SCALE GENOMIC DNA]</scope>
    <source>
        <strain evidence="4">201601109</strain>
    </source>
</reference>
<organism evidence="4 5">
    <name type="scientific">Leptospira bandrabouensis</name>
    <dbReference type="NCBI Taxonomy" id="2484903"/>
    <lineage>
        <taxon>Bacteria</taxon>
        <taxon>Pseudomonadati</taxon>
        <taxon>Spirochaetota</taxon>
        <taxon>Spirochaetia</taxon>
        <taxon>Leptospirales</taxon>
        <taxon>Leptospiraceae</taxon>
        <taxon>Leptospira</taxon>
    </lineage>
</organism>
<sequence>MARILTVDDAPAVLKILNLVLTTEGHEVTSATNGTEALQKIESSSFDIGIFDVNMPGMTGIELTEKTLKTENGKSMKIIMLTTESSEEMKNKGKAAGAVGWLVKPFANESLVKLISQLSSM</sequence>
<dbReference type="InterPro" id="IPR001789">
    <property type="entry name" value="Sig_transdc_resp-reg_receiver"/>
</dbReference>
<dbReference type="GO" id="GO:0000160">
    <property type="term" value="P:phosphorelay signal transduction system"/>
    <property type="evidence" value="ECO:0007669"/>
    <property type="project" value="InterPro"/>
</dbReference>
<keyword evidence="5" id="KW-1185">Reference proteome</keyword>
<dbReference type="PROSITE" id="PS50110">
    <property type="entry name" value="RESPONSE_REGULATORY"/>
    <property type="match status" value="1"/>
</dbReference>